<dbReference type="AlphaFoldDB" id="A0A7M1R0D1"/>
<proteinExistence type="predicted"/>
<reference evidence="1 2" key="1">
    <citation type="submission" date="2020-10" db="EMBL/GenBank/DDBJ databases">
        <title>Trueperella pecoris sp. nov. isolated from bovine and porcine specimens.</title>
        <authorList>
            <person name="Schoenecker L."/>
            <person name="Schnydrig P."/>
            <person name="Brodard I."/>
            <person name="Thomann A."/>
            <person name="Hemphill A."/>
            <person name="Rodriguez-Campos S."/>
            <person name="Perreten V."/>
            <person name="Jores J."/>
            <person name="Kittl S."/>
        </authorList>
    </citation>
    <scope>NUCLEOTIDE SEQUENCE [LARGE SCALE GENOMIC DNA]</scope>
    <source>
        <strain evidence="1 2">19OD0592</strain>
    </source>
</reference>
<dbReference type="EMBL" id="CP063212">
    <property type="protein sequence ID" value="QOR47606.1"/>
    <property type="molecule type" value="Genomic_DNA"/>
</dbReference>
<organism evidence="1 2">
    <name type="scientific">Trueperella pecoris</name>
    <dbReference type="NCBI Taxonomy" id="2733571"/>
    <lineage>
        <taxon>Bacteria</taxon>
        <taxon>Bacillati</taxon>
        <taxon>Actinomycetota</taxon>
        <taxon>Actinomycetes</taxon>
        <taxon>Actinomycetales</taxon>
        <taxon>Actinomycetaceae</taxon>
        <taxon>Trueperella</taxon>
    </lineage>
</organism>
<protein>
    <submittedName>
        <fullName evidence="1">Uncharacterized protein</fullName>
    </submittedName>
</protein>
<evidence type="ECO:0000313" key="2">
    <source>
        <dbReference type="Proteomes" id="UP000594961"/>
    </source>
</evidence>
<evidence type="ECO:0000313" key="1">
    <source>
        <dbReference type="EMBL" id="QOR47606.1"/>
    </source>
</evidence>
<sequence length="62" mass="6924">MMIRILAALSAIVWAIATVRVWQDANNPYSTMVCIILTIASIATTIHPEIFTFEDEDSEVAR</sequence>
<gene>
    <name evidence="1" type="ORF">INS90_10230</name>
</gene>
<accession>A0A7M1R0D1</accession>
<dbReference type="Proteomes" id="UP000594961">
    <property type="component" value="Chromosome"/>
</dbReference>
<dbReference type="RefSeq" id="WP_197552937.1">
    <property type="nucleotide sequence ID" value="NZ_CP063212.1"/>
</dbReference>
<name>A0A7M1R0D1_9ACTO</name>